<organism evidence="1 2">
    <name type="scientific">Gossypium lobatum</name>
    <dbReference type="NCBI Taxonomy" id="34289"/>
    <lineage>
        <taxon>Eukaryota</taxon>
        <taxon>Viridiplantae</taxon>
        <taxon>Streptophyta</taxon>
        <taxon>Embryophyta</taxon>
        <taxon>Tracheophyta</taxon>
        <taxon>Spermatophyta</taxon>
        <taxon>Magnoliopsida</taxon>
        <taxon>eudicotyledons</taxon>
        <taxon>Gunneridae</taxon>
        <taxon>Pentapetalae</taxon>
        <taxon>rosids</taxon>
        <taxon>malvids</taxon>
        <taxon>Malvales</taxon>
        <taxon>Malvaceae</taxon>
        <taxon>Malvoideae</taxon>
        <taxon>Gossypium</taxon>
    </lineage>
</organism>
<reference evidence="1 2" key="1">
    <citation type="journal article" date="2019" name="Genome Biol. Evol.">
        <title>Insights into the evolution of the New World diploid cottons (Gossypium, subgenus Houzingenia) based on genome sequencing.</title>
        <authorList>
            <person name="Grover C.E."/>
            <person name="Arick M.A. 2nd"/>
            <person name="Thrash A."/>
            <person name="Conover J.L."/>
            <person name="Sanders W.S."/>
            <person name="Peterson D.G."/>
            <person name="Frelichowski J.E."/>
            <person name="Scheffler J.A."/>
            <person name="Scheffler B.E."/>
            <person name="Wendel J.F."/>
        </authorList>
    </citation>
    <scope>NUCLEOTIDE SEQUENCE [LARGE SCALE GENOMIC DNA]</scope>
    <source>
        <strain evidence="1">157</strain>
        <tissue evidence="1">Leaf</tissue>
    </source>
</reference>
<dbReference type="AlphaFoldDB" id="A0A7J8MGS6"/>
<accession>A0A7J8MGS6</accession>
<dbReference type="EMBL" id="JABEZX010000008">
    <property type="protein sequence ID" value="MBA0563935.1"/>
    <property type="molecule type" value="Genomic_DNA"/>
</dbReference>
<feature type="non-terminal residue" evidence="1">
    <location>
        <position position="21"/>
    </location>
</feature>
<dbReference type="Proteomes" id="UP000593572">
    <property type="component" value="Unassembled WGS sequence"/>
</dbReference>
<proteinExistence type="predicted"/>
<evidence type="ECO:0000313" key="1">
    <source>
        <dbReference type="EMBL" id="MBA0563935.1"/>
    </source>
</evidence>
<gene>
    <name evidence="1" type="ORF">Golob_008895</name>
</gene>
<sequence>MVFDGEEGLIILEELLEGISS</sequence>
<comment type="caution">
    <text evidence="1">The sequence shown here is derived from an EMBL/GenBank/DDBJ whole genome shotgun (WGS) entry which is preliminary data.</text>
</comment>
<keyword evidence="2" id="KW-1185">Reference proteome</keyword>
<evidence type="ECO:0000313" key="2">
    <source>
        <dbReference type="Proteomes" id="UP000593572"/>
    </source>
</evidence>
<name>A0A7J8MGS6_9ROSI</name>
<protein>
    <submittedName>
        <fullName evidence="1">Uncharacterized protein</fullName>
    </submittedName>
</protein>